<name>A0ABN9PUQ4_9DINO</name>
<comment type="caution">
    <text evidence="1">The sequence shown here is derived from an EMBL/GenBank/DDBJ whole genome shotgun (WGS) entry which is preliminary data.</text>
</comment>
<evidence type="ECO:0000313" key="2">
    <source>
        <dbReference type="Proteomes" id="UP001189429"/>
    </source>
</evidence>
<dbReference type="InterPro" id="IPR016135">
    <property type="entry name" value="UBQ-conjugating_enzyme/RWD"/>
</dbReference>
<dbReference type="Gene3D" id="3.10.110.10">
    <property type="entry name" value="Ubiquitin Conjugating Enzyme"/>
    <property type="match status" value="1"/>
</dbReference>
<feature type="non-terminal residue" evidence="1">
    <location>
        <position position="1"/>
    </location>
</feature>
<dbReference type="EMBL" id="CAUYUJ010001312">
    <property type="protein sequence ID" value="CAK0795297.1"/>
    <property type="molecule type" value="Genomic_DNA"/>
</dbReference>
<accession>A0ABN9PUQ4</accession>
<protein>
    <recommendedName>
        <fullName evidence="3">Selenoprotein O</fullName>
    </recommendedName>
</protein>
<dbReference type="SUPFAM" id="SSF54495">
    <property type="entry name" value="UBC-like"/>
    <property type="match status" value="1"/>
</dbReference>
<keyword evidence="2" id="KW-1185">Reference proteome</keyword>
<evidence type="ECO:0008006" key="3">
    <source>
        <dbReference type="Google" id="ProtNLM"/>
    </source>
</evidence>
<gene>
    <name evidence="1" type="ORF">PCOR1329_LOCUS5011</name>
</gene>
<sequence>AMAAGEDPWARRQLDEVASLRAIFFEEGAVSVEEAALSALEDFALGQERGRPPAAPPPLALSVRAYAAGAAAVRLAAVLPHGYPRACCDGPL</sequence>
<dbReference type="Proteomes" id="UP001189429">
    <property type="component" value="Unassembled WGS sequence"/>
</dbReference>
<feature type="non-terminal residue" evidence="1">
    <location>
        <position position="92"/>
    </location>
</feature>
<reference evidence="1" key="1">
    <citation type="submission" date="2023-10" db="EMBL/GenBank/DDBJ databases">
        <authorList>
            <person name="Chen Y."/>
            <person name="Shah S."/>
            <person name="Dougan E. K."/>
            <person name="Thang M."/>
            <person name="Chan C."/>
        </authorList>
    </citation>
    <scope>NUCLEOTIDE SEQUENCE [LARGE SCALE GENOMIC DNA]</scope>
</reference>
<proteinExistence type="predicted"/>
<organism evidence="1 2">
    <name type="scientific">Prorocentrum cordatum</name>
    <dbReference type="NCBI Taxonomy" id="2364126"/>
    <lineage>
        <taxon>Eukaryota</taxon>
        <taxon>Sar</taxon>
        <taxon>Alveolata</taxon>
        <taxon>Dinophyceae</taxon>
        <taxon>Prorocentrales</taxon>
        <taxon>Prorocentraceae</taxon>
        <taxon>Prorocentrum</taxon>
    </lineage>
</organism>
<evidence type="ECO:0000313" key="1">
    <source>
        <dbReference type="EMBL" id="CAK0795297.1"/>
    </source>
</evidence>